<organism evidence="2 3">
    <name type="scientific">Deinococcus radiotolerans</name>
    <dbReference type="NCBI Taxonomy" id="1309407"/>
    <lineage>
        <taxon>Bacteria</taxon>
        <taxon>Thermotogati</taxon>
        <taxon>Deinococcota</taxon>
        <taxon>Deinococci</taxon>
        <taxon>Deinococcales</taxon>
        <taxon>Deinococcaceae</taxon>
        <taxon>Deinococcus</taxon>
    </lineage>
</organism>
<dbReference type="InterPro" id="IPR003018">
    <property type="entry name" value="GAF"/>
</dbReference>
<sequence length="335" mass="36221">MALAHYGILDTPREPQFDRIVRLAAHLLRTPVATINFVDQARQWSKASVGLNGRTADRQDSFCAWTILNDQPTVIENAPADPRFSRNPMVTGDPHIHMYAGAPLIMPSGQRIGTLCVTDHQPHPLSPSDLQALQDLAALVVTELELRSYQQRLSLSLAAQREHSSELQRSLEQAQALTGIHQLFDLDLDPRDALLAVTGLLGGALDADQAGFSVTQGDSVTVDLSPVRAATAIDTTGETAQLITALGLHGARSPLYIDDLPALARARGVPASDHIAQIAVIPAGHDPHGASHLLVTRRKDHPVAHWRPSDRNLLEATGRAAQQMLDHQQARGTQA</sequence>
<evidence type="ECO:0000259" key="1">
    <source>
        <dbReference type="SMART" id="SM00065"/>
    </source>
</evidence>
<reference evidence="3" key="1">
    <citation type="journal article" date="2019" name="Int. J. Syst. Evol. Microbiol.">
        <title>The Global Catalogue of Microorganisms (GCM) 10K type strain sequencing project: providing services to taxonomists for standard genome sequencing and annotation.</title>
        <authorList>
            <consortium name="The Broad Institute Genomics Platform"/>
            <consortium name="The Broad Institute Genome Sequencing Center for Infectious Disease"/>
            <person name="Wu L."/>
            <person name="Ma J."/>
        </authorList>
    </citation>
    <scope>NUCLEOTIDE SEQUENCE [LARGE SCALE GENOMIC DNA]</scope>
    <source>
        <strain evidence="3">JCM 19173</strain>
    </source>
</reference>
<dbReference type="PANTHER" id="PTHR43102">
    <property type="entry name" value="SLR1143 PROTEIN"/>
    <property type="match status" value="1"/>
</dbReference>
<accession>A0ABQ2FHW6</accession>
<protein>
    <recommendedName>
        <fullName evidence="1">GAF domain-containing protein</fullName>
    </recommendedName>
</protein>
<name>A0ABQ2FHW6_9DEIO</name>
<gene>
    <name evidence="2" type="ORF">GCM10010844_18130</name>
</gene>
<dbReference type="Proteomes" id="UP000604341">
    <property type="component" value="Unassembled WGS sequence"/>
</dbReference>
<dbReference type="EMBL" id="BMPE01000003">
    <property type="protein sequence ID" value="GGL00096.1"/>
    <property type="molecule type" value="Genomic_DNA"/>
</dbReference>
<dbReference type="InterPro" id="IPR029016">
    <property type="entry name" value="GAF-like_dom_sf"/>
</dbReference>
<dbReference type="PANTHER" id="PTHR43102:SF2">
    <property type="entry name" value="GAF DOMAIN-CONTAINING PROTEIN"/>
    <property type="match status" value="1"/>
</dbReference>
<evidence type="ECO:0000313" key="3">
    <source>
        <dbReference type="Proteomes" id="UP000604341"/>
    </source>
</evidence>
<dbReference type="SMART" id="SM00065">
    <property type="entry name" value="GAF"/>
    <property type="match status" value="1"/>
</dbReference>
<comment type="caution">
    <text evidence="2">The sequence shown here is derived from an EMBL/GenBank/DDBJ whole genome shotgun (WGS) entry which is preliminary data.</text>
</comment>
<proteinExistence type="predicted"/>
<evidence type="ECO:0000313" key="2">
    <source>
        <dbReference type="EMBL" id="GGL00096.1"/>
    </source>
</evidence>
<dbReference type="SUPFAM" id="SSF55781">
    <property type="entry name" value="GAF domain-like"/>
    <property type="match status" value="1"/>
</dbReference>
<dbReference type="Pfam" id="PF01590">
    <property type="entry name" value="GAF"/>
    <property type="match status" value="1"/>
</dbReference>
<keyword evidence="3" id="KW-1185">Reference proteome</keyword>
<feature type="domain" description="GAF" evidence="1">
    <location>
        <begin position="12"/>
        <end position="154"/>
    </location>
</feature>
<dbReference type="Gene3D" id="3.30.450.40">
    <property type="match status" value="1"/>
</dbReference>